<accession>A0A0G2HSV7</accession>
<dbReference type="AlphaFoldDB" id="A0A0G2HSV7"/>
<name>A0A0G2HSV7_9EURO</name>
<dbReference type="VEuPathDB" id="FungiDB:EMCG_04522"/>
<protein>
    <submittedName>
        <fullName evidence="1">Uncharacterized protein</fullName>
    </submittedName>
</protein>
<sequence>MAISISDVIEYQQKLLALNKLDEKRLKEARECEVSSGPSTSQKAKTIAIATFSMNLNPDRPAFGPFDPKAGLQLRMKLYEYSPSSNAPNEPSCIWDENVCYSDEEFDQLPPEVPKLVCENVIAQFPQIGRLTITSLPRNKFLCIGVKQGWLMSVDTDLADSVMVEQERILHGILYLNHRIIPNNGIPFLVDLELFMLQSCKLGTVVVRHILDKIQQQQFDTPGFDECLFAVEVKLTWDGLAGPMIQHFTQIRTLRWIGWGSEKIKCVGLLRSVEDE</sequence>
<comment type="caution">
    <text evidence="1">The sequence shown here is derived from an EMBL/GenBank/DDBJ whole genome shotgun (WGS) entry which is preliminary data.</text>
</comment>
<gene>
    <name evidence="1" type="ORF">EMCG_04522</name>
</gene>
<evidence type="ECO:0000313" key="2">
    <source>
        <dbReference type="Proteomes" id="UP000034164"/>
    </source>
</evidence>
<reference evidence="2" key="1">
    <citation type="journal article" date="2015" name="PLoS Genet.">
        <title>The dynamic genome and transcriptome of the human fungal pathogen Blastomyces and close relative Emmonsia.</title>
        <authorList>
            <person name="Munoz J.F."/>
            <person name="Gauthier G.M."/>
            <person name="Desjardins C.A."/>
            <person name="Gallo J.E."/>
            <person name="Holder J."/>
            <person name="Sullivan T.D."/>
            <person name="Marty A.J."/>
            <person name="Carmen J.C."/>
            <person name="Chen Z."/>
            <person name="Ding L."/>
            <person name="Gujja S."/>
            <person name="Magrini V."/>
            <person name="Misas E."/>
            <person name="Mitreva M."/>
            <person name="Priest M."/>
            <person name="Saif S."/>
            <person name="Whiston E.A."/>
            <person name="Young S."/>
            <person name="Zeng Q."/>
            <person name="Goldman W.E."/>
            <person name="Mardis E.R."/>
            <person name="Taylor J.W."/>
            <person name="McEwen J.G."/>
            <person name="Clay O.K."/>
            <person name="Klein B.S."/>
            <person name="Cuomo C.A."/>
        </authorList>
    </citation>
    <scope>NUCLEOTIDE SEQUENCE [LARGE SCALE GENOMIC DNA]</scope>
    <source>
        <strain evidence="2">UAMH 3008</strain>
    </source>
</reference>
<dbReference type="EMBL" id="LCZI01001433">
    <property type="protein sequence ID" value="KKZ60805.1"/>
    <property type="molecule type" value="Genomic_DNA"/>
</dbReference>
<organism evidence="1 2">
    <name type="scientific">[Emmonsia] crescens</name>
    <dbReference type="NCBI Taxonomy" id="73230"/>
    <lineage>
        <taxon>Eukaryota</taxon>
        <taxon>Fungi</taxon>
        <taxon>Dikarya</taxon>
        <taxon>Ascomycota</taxon>
        <taxon>Pezizomycotina</taxon>
        <taxon>Eurotiomycetes</taxon>
        <taxon>Eurotiomycetidae</taxon>
        <taxon>Onygenales</taxon>
        <taxon>Ajellomycetaceae</taxon>
        <taxon>Emergomyces</taxon>
    </lineage>
</organism>
<proteinExistence type="predicted"/>
<evidence type="ECO:0000313" key="1">
    <source>
        <dbReference type="EMBL" id="KKZ60805.1"/>
    </source>
</evidence>
<dbReference type="Proteomes" id="UP000034164">
    <property type="component" value="Unassembled WGS sequence"/>
</dbReference>